<comment type="catalytic activity">
    <reaction evidence="1 9">
        <text>N-(5-phospho-beta-D-ribosyl)anthranilate = 1-(2-carboxyphenylamino)-1-deoxy-D-ribulose 5-phosphate</text>
        <dbReference type="Rhea" id="RHEA:21540"/>
        <dbReference type="ChEBI" id="CHEBI:18277"/>
        <dbReference type="ChEBI" id="CHEBI:58613"/>
        <dbReference type="EC" id="5.3.1.24"/>
    </reaction>
</comment>
<accession>A0A9Y2AGM2</accession>
<evidence type="ECO:0000256" key="7">
    <source>
        <dbReference type="ARBA" id="ARBA00023141"/>
    </source>
</evidence>
<evidence type="ECO:0000256" key="6">
    <source>
        <dbReference type="ARBA" id="ARBA00022822"/>
    </source>
</evidence>
<dbReference type="CDD" id="cd00405">
    <property type="entry name" value="PRAI"/>
    <property type="match status" value="1"/>
</dbReference>
<evidence type="ECO:0000256" key="9">
    <source>
        <dbReference type="HAMAP-Rule" id="MF_00135"/>
    </source>
</evidence>
<keyword evidence="7 9" id="KW-0057">Aromatic amino acid biosynthesis</keyword>
<keyword evidence="12" id="KW-1185">Reference proteome</keyword>
<evidence type="ECO:0000256" key="2">
    <source>
        <dbReference type="ARBA" id="ARBA00004664"/>
    </source>
</evidence>
<evidence type="ECO:0000313" key="12">
    <source>
        <dbReference type="Proteomes" id="UP001243623"/>
    </source>
</evidence>
<comment type="pathway">
    <text evidence="2 9">Amino-acid biosynthesis; L-tryptophan biosynthesis; L-tryptophan from chorismate: step 3/5.</text>
</comment>
<dbReference type="Gene3D" id="3.20.20.70">
    <property type="entry name" value="Aldolase class I"/>
    <property type="match status" value="1"/>
</dbReference>
<gene>
    <name evidence="9" type="primary">trpF</name>
    <name evidence="11" type="ORF">P3F81_07420</name>
</gene>
<evidence type="ECO:0000256" key="3">
    <source>
        <dbReference type="ARBA" id="ARBA00012572"/>
    </source>
</evidence>
<evidence type="ECO:0000256" key="5">
    <source>
        <dbReference type="ARBA" id="ARBA00022605"/>
    </source>
</evidence>
<dbReference type="InterPro" id="IPR044643">
    <property type="entry name" value="TrpF_fam"/>
</dbReference>
<dbReference type="Proteomes" id="UP001243623">
    <property type="component" value="Chromosome"/>
</dbReference>
<reference evidence="11" key="1">
    <citation type="submission" date="2023-03" db="EMBL/GenBank/DDBJ databases">
        <title>Selenobaculum gbiensis gen. nov. sp. nov., a new bacterium isolated from the gut microbiota of IBD patient.</title>
        <authorList>
            <person name="Yeo S."/>
            <person name="Park H."/>
            <person name="Huh C.S."/>
        </authorList>
    </citation>
    <scope>NUCLEOTIDE SEQUENCE</scope>
    <source>
        <strain evidence="11">ICN-92133</strain>
    </source>
</reference>
<dbReference type="KEGG" id="sgbi:P3F81_07420"/>
<keyword evidence="8 9" id="KW-0413">Isomerase</keyword>
<dbReference type="EC" id="5.3.1.24" evidence="3 9"/>
<dbReference type="Pfam" id="PF00697">
    <property type="entry name" value="PRAI"/>
    <property type="match status" value="1"/>
</dbReference>
<dbReference type="SUPFAM" id="SSF51366">
    <property type="entry name" value="Ribulose-phoshate binding barrel"/>
    <property type="match status" value="1"/>
</dbReference>
<evidence type="ECO:0000256" key="1">
    <source>
        <dbReference type="ARBA" id="ARBA00001164"/>
    </source>
</evidence>
<dbReference type="EMBL" id="CP120678">
    <property type="protein sequence ID" value="WIW69747.1"/>
    <property type="molecule type" value="Genomic_DNA"/>
</dbReference>
<name>A0A9Y2AGM2_9FIRM</name>
<dbReference type="GO" id="GO:0004640">
    <property type="term" value="F:phosphoribosylanthranilate isomerase activity"/>
    <property type="evidence" value="ECO:0007669"/>
    <property type="project" value="UniProtKB-UniRule"/>
</dbReference>
<organism evidence="11 12">
    <name type="scientific">Selenobaculum gibii</name>
    <dbReference type="NCBI Taxonomy" id="3054208"/>
    <lineage>
        <taxon>Bacteria</taxon>
        <taxon>Bacillati</taxon>
        <taxon>Bacillota</taxon>
        <taxon>Negativicutes</taxon>
        <taxon>Selenomonadales</taxon>
        <taxon>Selenomonadaceae</taxon>
        <taxon>Selenobaculum</taxon>
    </lineage>
</organism>
<dbReference type="GO" id="GO:0000162">
    <property type="term" value="P:L-tryptophan biosynthetic process"/>
    <property type="evidence" value="ECO:0007669"/>
    <property type="project" value="UniProtKB-UniRule"/>
</dbReference>
<dbReference type="AlphaFoldDB" id="A0A9Y2AGM2"/>
<dbReference type="InterPro" id="IPR001240">
    <property type="entry name" value="PRAI_dom"/>
</dbReference>
<sequence>MLVKICGIQSLEIAKVVEENKADLMGFIFADSRRYINPIAAAKISAEIKSVAKVGVFMNEEPARVNEIADFCHLDYVQLHGDETIEYCKKIKYPIIKAFRYKEDFDPKILYQYSVDMILIDTYQAGSAGGTGRCFDWKTAKEKLSKLHLPVFIAGGISKMNVGEMINVLNPAGVDVSGGVESNGIKSKGKIIDFIKRVHELERRVKNVRCNCRKEKNYC</sequence>
<dbReference type="RefSeq" id="WP_147669931.1">
    <property type="nucleotide sequence ID" value="NZ_CP120678.1"/>
</dbReference>
<evidence type="ECO:0000256" key="8">
    <source>
        <dbReference type="ARBA" id="ARBA00023235"/>
    </source>
</evidence>
<proteinExistence type="inferred from homology"/>
<evidence type="ECO:0000256" key="4">
    <source>
        <dbReference type="ARBA" id="ARBA00022272"/>
    </source>
</evidence>
<keyword evidence="6 9" id="KW-0822">Tryptophan biosynthesis</keyword>
<keyword evidence="5 9" id="KW-0028">Amino-acid biosynthesis</keyword>
<dbReference type="InterPro" id="IPR011060">
    <property type="entry name" value="RibuloseP-bd_barrel"/>
</dbReference>
<evidence type="ECO:0000313" key="11">
    <source>
        <dbReference type="EMBL" id="WIW69747.1"/>
    </source>
</evidence>
<feature type="domain" description="N-(5'phosphoribosyl) anthranilate isomerase (PRAI)" evidence="10">
    <location>
        <begin position="3"/>
        <end position="196"/>
    </location>
</feature>
<dbReference type="InterPro" id="IPR013785">
    <property type="entry name" value="Aldolase_TIM"/>
</dbReference>
<dbReference type="PANTHER" id="PTHR42894">
    <property type="entry name" value="N-(5'-PHOSPHORIBOSYL)ANTHRANILATE ISOMERASE"/>
    <property type="match status" value="1"/>
</dbReference>
<evidence type="ECO:0000259" key="10">
    <source>
        <dbReference type="Pfam" id="PF00697"/>
    </source>
</evidence>
<comment type="similarity">
    <text evidence="9">Belongs to the TrpF family.</text>
</comment>
<protein>
    <recommendedName>
        <fullName evidence="4 9">N-(5'-phosphoribosyl)anthranilate isomerase</fullName>
        <shortName evidence="9">PRAI</shortName>
        <ecNumber evidence="3 9">5.3.1.24</ecNumber>
    </recommendedName>
</protein>
<dbReference type="PANTHER" id="PTHR42894:SF1">
    <property type="entry name" value="N-(5'-PHOSPHORIBOSYL)ANTHRANILATE ISOMERASE"/>
    <property type="match status" value="1"/>
</dbReference>
<dbReference type="HAMAP" id="MF_00135">
    <property type="entry name" value="PRAI"/>
    <property type="match status" value="1"/>
</dbReference>